<dbReference type="GeneID" id="8099927"/>
<keyword evidence="4" id="KW-1185">Reference proteome</keyword>
<evidence type="ECO:0000259" key="2">
    <source>
        <dbReference type="Pfam" id="PF01814"/>
    </source>
</evidence>
<dbReference type="VEuPathDB" id="FungiDB:TSTA_066580"/>
<dbReference type="Gene3D" id="1.20.120.520">
    <property type="entry name" value="nmb1532 protein domain like"/>
    <property type="match status" value="1"/>
</dbReference>
<dbReference type="InterPro" id="IPR012312">
    <property type="entry name" value="Hemerythrin-like"/>
</dbReference>
<dbReference type="RefSeq" id="XP_002340598.1">
    <property type="nucleotide sequence ID" value="XM_002340557.1"/>
</dbReference>
<dbReference type="RefSeq" id="XP_002340599.1">
    <property type="nucleotide sequence ID" value="XM_002340558.1"/>
</dbReference>
<dbReference type="EMBL" id="EQ962652">
    <property type="protein sequence ID" value="EED23211.1"/>
    <property type="molecule type" value="Genomic_DNA"/>
</dbReference>
<feature type="compositionally biased region" description="Polar residues" evidence="1">
    <location>
        <begin position="53"/>
        <end position="63"/>
    </location>
</feature>
<dbReference type="STRING" id="441959.B8LXD0"/>
<dbReference type="InParanoid" id="B8LXD0"/>
<name>B8LXD0_TALSN</name>
<dbReference type="CDD" id="cd12108">
    <property type="entry name" value="Hr-like"/>
    <property type="match status" value="1"/>
</dbReference>
<sequence>MAHVKVTSKDFLDSLNSSTLRLLCLSVVTNFRLAADDYGSFSHLRYRRRMGSGISSTSAPQLSRSDDHSDRQNTGGTMDKDSSKPTLSPAEFHIYNKFAVQMNYFHDQFRRTWDELQKMSKKDQPSQSEARAMIRMGLQFCSELHMHHRFEERHIYPVLSRRMLDFQPHHSLSKQHEKIDAGADQMQRYLEQCASGKQAFSTTEIRKIMGNFGSTLWSHLDDEVKALGAENMSKYWSLDEFRSLNL</sequence>
<organism evidence="3 4">
    <name type="scientific">Talaromyces stipitatus (strain ATCC 10500 / CBS 375.48 / QM 6759 / NRRL 1006)</name>
    <name type="common">Penicillium stipitatum</name>
    <dbReference type="NCBI Taxonomy" id="441959"/>
    <lineage>
        <taxon>Eukaryota</taxon>
        <taxon>Fungi</taxon>
        <taxon>Dikarya</taxon>
        <taxon>Ascomycota</taxon>
        <taxon>Pezizomycotina</taxon>
        <taxon>Eurotiomycetes</taxon>
        <taxon>Eurotiomycetidae</taxon>
        <taxon>Eurotiales</taxon>
        <taxon>Trichocomaceae</taxon>
        <taxon>Talaromyces</taxon>
        <taxon>Talaromyces sect. Talaromyces</taxon>
    </lineage>
</organism>
<dbReference type="Pfam" id="PF01814">
    <property type="entry name" value="Hemerythrin"/>
    <property type="match status" value="1"/>
</dbReference>
<dbReference type="Proteomes" id="UP000001745">
    <property type="component" value="Unassembled WGS sequence"/>
</dbReference>
<dbReference type="PANTHER" id="PTHR38048:SF1">
    <property type="entry name" value="HEMERYTHRIN-LIKE DOMAIN-CONTAINING PROTEIN"/>
    <property type="match status" value="1"/>
</dbReference>
<reference evidence="4" key="2">
    <citation type="journal article" date="2015" name="Genome Announc.">
        <title>Genome sequence of the AIDS-associated pathogen Penicillium marneffei (ATCC18224) and its near taxonomic relative Talaromyces stipitatus (ATCC10500).</title>
        <authorList>
            <person name="Nierman W.C."/>
            <person name="Fedorova-Abrams N.D."/>
            <person name="Andrianopoulos A."/>
        </authorList>
    </citation>
    <scope>NUCLEOTIDE SEQUENCE [LARGE SCALE GENOMIC DNA]</scope>
    <source>
        <strain evidence="4">ATCC 10500 / CBS 375.48 / QM 6759 / NRRL 1006</strain>
    </source>
</reference>
<feature type="region of interest" description="Disordered" evidence="1">
    <location>
        <begin position="52"/>
        <end position="86"/>
    </location>
</feature>
<dbReference type="EMBL" id="EQ962652">
    <property type="protein sequence ID" value="EED23212.1"/>
    <property type="molecule type" value="Genomic_DNA"/>
</dbReference>
<evidence type="ECO:0000313" key="4">
    <source>
        <dbReference type="Proteomes" id="UP000001745"/>
    </source>
</evidence>
<accession>B8LXD0</accession>
<gene>
    <name evidence="3" type="ORF">TSTA_066580</name>
</gene>
<dbReference type="InterPro" id="IPR053206">
    <property type="entry name" value="Dimeric_xanthone_biosynth"/>
</dbReference>
<evidence type="ECO:0000313" key="3">
    <source>
        <dbReference type="EMBL" id="EED23211.1"/>
    </source>
</evidence>
<proteinExistence type="predicted"/>
<dbReference type="AlphaFoldDB" id="B8LXD0"/>
<dbReference type="OrthoDB" id="10044044at2759"/>
<dbReference type="HOGENOM" id="CLU_074846_1_1_1"/>
<evidence type="ECO:0000256" key="1">
    <source>
        <dbReference type="SAM" id="MobiDB-lite"/>
    </source>
</evidence>
<reference evidence="3" key="1">
    <citation type="submission" date="2007-10" db="EMBL/GenBank/DDBJ databases">
        <authorList>
            <person name="Zhao H."/>
            <person name="Waite J.H."/>
        </authorList>
    </citation>
    <scope>NUCLEOTIDE SEQUENCE</scope>
    <source>
        <strain evidence="3">ATCC 10500</strain>
    </source>
</reference>
<feature type="domain" description="Hemerythrin-like" evidence="2">
    <location>
        <begin position="105"/>
        <end position="223"/>
    </location>
</feature>
<protein>
    <recommendedName>
        <fullName evidence="2">Hemerythrin-like domain-containing protein</fullName>
    </recommendedName>
</protein>
<dbReference type="eggNOG" id="ENOG502S4CP">
    <property type="taxonomic scope" value="Eukaryota"/>
</dbReference>
<dbReference type="PANTHER" id="PTHR38048">
    <property type="entry name" value="EXPRESSED PROTEIN"/>
    <property type="match status" value="1"/>
</dbReference>